<keyword evidence="2" id="KW-0472">Membrane</keyword>
<evidence type="ECO:0000256" key="2">
    <source>
        <dbReference type="SAM" id="Phobius"/>
    </source>
</evidence>
<dbReference type="EMBL" id="JANVFS010000013">
    <property type="protein sequence ID" value="KAJ4483009.1"/>
    <property type="molecule type" value="Genomic_DNA"/>
</dbReference>
<feature type="transmembrane region" description="Helical" evidence="2">
    <location>
        <begin position="50"/>
        <end position="66"/>
    </location>
</feature>
<feature type="compositionally biased region" description="Basic and acidic residues" evidence="1">
    <location>
        <begin position="361"/>
        <end position="371"/>
    </location>
</feature>
<protein>
    <recommendedName>
        <fullName evidence="3">DUF6534 domain-containing protein</fullName>
    </recommendedName>
</protein>
<reference evidence="4" key="2">
    <citation type="journal article" date="2023" name="Proc. Natl. Acad. Sci. U.S.A.">
        <title>A global phylogenomic analysis of the shiitake genus Lentinula.</title>
        <authorList>
            <person name="Sierra-Patev S."/>
            <person name="Min B."/>
            <person name="Naranjo-Ortiz M."/>
            <person name="Looney B."/>
            <person name="Konkel Z."/>
            <person name="Slot J.C."/>
            <person name="Sakamoto Y."/>
            <person name="Steenwyk J.L."/>
            <person name="Rokas A."/>
            <person name="Carro J."/>
            <person name="Camarero S."/>
            <person name="Ferreira P."/>
            <person name="Molpeceres G."/>
            <person name="Ruiz-Duenas F.J."/>
            <person name="Serrano A."/>
            <person name="Henrissat B."/>
            <person name="Drula E."/>
            <person name="Hughes K.W."/>
            <person name="Mata J.L."/>
            <person name="Ishikawa N.K."/>
            <person name="Vargas-Isla R."/>
            <person name="Ushijima S."/>
            <person name="Smith C.A."/>
            <person name="Donoghue J."/>
            <person name="Ahrendt S."/>
            <person name="Andreopoulos W."/>
            <person name="He G."/>
            <person name="LaButti K."/>
            <person name="Lipzen A."/>
            <person name="Ng V."/>
            <person name="Riley R."/>
            <person name="Sandor L."/>
            <person name="Barry K."/>
            <person name="Martinez A.T."/>
            <person name="Xiao Y."/>
            <person name="Gibbons J.G."/>
            <person name="Terashima K."/>
            <person name="Grigoriev I.V."/>
            <person name="Hibbett D."/>
        </authorList>
    </citation>
    <scope>NUCLEOTIDE SEQUENCE</scope>
    <source>
        <strain evidence="4">Sp2 HRB7682 ss15</strain>
    </source>
</reference>
<sequence length="380" mass="42500">MDVFNQTPIPDIRSTFGALLLGGLVAAILSGMIIAQGANYLKSNTDPSNIRFMVGVIVYGYLLFRLHAILSSFRICSLLDISHSVTICMGLWTWLIKLHEEEVAIFVVPLTISLSVVFTAFTTIIAHGFFAWRIFKLSKRNYWLIIPIAVPAILAFVFACISEAEMIRLDSFPQFRRCYPWALTVALALSSGVDAMITVMMMVLLKQSRAKSLSLNDVIDSLFVLTLENGAITSLAAIICIILWLTMENFVFLGLYFVIDKLYGNSILAVLNYRKHLSRTRNSGFPSRFRQGNTLEPNVVRFSGSHGQPSPVPRNSRFTSSRSLLHIPAQICNSMKDKRAYMIPPPQKTFGIIIERSVEHDFNESATEQRSDLSASEGMV</sequence>
<feature type="transmembrane region" description="Helical" evidence="2">
    <location>
        <begin position="78"/>
        <end position="97"/>
    </location>
</feature>
<dbReference type="PANTHER" id="PTHR40465">
    <property type="entry name" value="CHROMOSOME 1, WHOLE GENOME SHOTGUN SEQUENCE"/>
    <property type="match status" value="1"/>
</dbReference>
<feature type="transmembrane region" description="Helical" evidence="2">
    <location>
        <begin position="142"/>
        <end position="161"/>
    </location>
</feature>
<proteinExistence type="predicted"/>
<feature type="transmembrane region" description="Helical" evidence="2">
    <location>
        <begin position="103"/>
        <end position="130"/>
    </location>
</feature>
<reference evidence="4" key="1">
    <citation type="submission" date="2022-08" db="EMBL/GenBank/DDBJ databases">
        <authorList>
            <consortium name="DOE Joint Genome Institute"/>
            <person name="Min B."/>
            <person name="Riley R."/>
            <person name="Sierra-Patev S."/>
            <person name="Naranjo-Ortiz M."/>
            <person name="Looney B."/>
            <person name="Konkel Z."/>
            <person name="Slot J.C."/>
            <person name="Sakamoto Y."/>
            <person name="Steenwyk J.L."/>
            <person name="Rokas A."/>
            <person name="Carro J."/>
            <person name="Camarero S."/>
            <person name="Ferreira P."/>
            <person name="Molpeceres G."/>
            <person name="Ruiz-Duenas F.J."/>
            <person name="Serrano A."/>
            <person name="Henrissat B."/>
            <person name="Drula E."/>
            <person name="Hughes K.W."/>
            <person name="Mata J.L."/>
            <person name="Ishikawa N.K."/>
            <person name="Vargas-Isla R."/>
            <person name="Ushijima S."/>
            <person name="Smith C.A."/>
            <person name="Ahrendt S."/>
            <person name="Andreopoulos W."/>
            <person name="He G."/>
            <person name="Labutti K."/>
            <person name="Lipzen A."/>
            <person name="Ng V."/>
            <person name="Sandor L."/>
            <person name="Barry K."/>
            <person name="Martinez A.T."/>
            <person name="Xiao Y."/>
            <person name="Gibbons J.G."/>
            <person name="Terashima K."/>
            <person name="Hibbett D.S."/>
            <person name="Grigoriev I.V."/>
        </authorList>
    </citation>
    <scope>NUCLEOTIDE SEQUENCE</scope>
    <source>
        <strain evidence="4">Sp2 HRB7682 ss15</strain>
    </source>
</reference>
<evidence type="ECO:0000313" key="4">
    <source>
        <dbReference type="EMBL" id="KAJ4483009.1"/>
    </source>
</evidence>
<organism evidence="4 5">
    <name type="scientific">Lentinula lateritia</name>
    <dbReference type="NCBI Taxonomy" id="40482"/>
    <lineage>
        <taxon>Eukaryota</taxon>
        <taxon>Fungi</taxon>
        <taxon>Dikarya</taxon>
        <taxon>Basidiomycota</taxon>
        <taxon>Agaricomycotina</taxon>
        <taxon>Agaricomycetes</taxon>
        <taxon>Agaricomycetidae</taxon>
        <taxon>Agaricales</taxon>
        <taxon>Marasmiineae</taxon>
        <taxon>Omphalotaceae</taxon>
        <taxon>Lentinula</taxon>
    </lineage>
</organism>
<keyword evidence="2" id="KW-1133">Transmembrane helix</keyword>
<feature type="region of interest" description="Disordered" evidence="1">
    <location>
        <begin position="361"/>
        <end position="380"/>
    </location>
</feature>
<evidence type="ECO:0000313" key="5">
    <source>
        <dbReference type="Proteomes" id="UP001150238"/>
    </source>
</evidence>
<feature type="transmembrane region" description="Helical" evidence="2">
    <location>
        <begin position="181"/>
        <end position="205"/>
    </location>
</feature>
<dbReference type="Pfam" id="PF20152">
    <property type="entry name" value="DUF6534"/>
    <property type="match status" value="1"/>
</dbReference>
<feature type="transmembrane region" description="Helical" evidence="2">
    <location>
        <begin position="16"/>
        <end position="38"/>
    </location>
</feature>
<dbReference type="InterPro" id="IPR045339">
    <property type="entry name" value="DUF6534"/>
</dbReference>
<evidence type="ECO:0000256" key="1">
    <source>
        <dbReference type="SAM" id="MobiDB-lite"/>
    </source>
</evidence>
<dbReference type="AlphaFoldDB" id="A0A9W9DSE9"/>
<gene>
    <name evidence="4" type="ORF">C8J55DRAFT_548943</name>
</gene>
<dbReference type="PANTHER" id="PTHR40465:SF1">
    <property type="entry name" value="DUF6534 DOMAIN-CONTAINING PROTEIN"/>
    <property type="match status" value="1"/>
</dbReference>
<feature type="transmembrane region" description="Helical" evidence="2">
    <location>
        <begin position="217"/>
        <end position="244"/>
    </location>
</feature>
<accession>A0A9W9DSE9</accession>
<evidence type="ECO:0000259" key="3">
    <source>
        <dbReference type="Pfam" id="PF20152"/>
    </source>
</evidence>
<feature type="domain" description="DUF6534" evidence="3">
    <location>
        <begin position="192"/>
        <end position="276"/>
    </location>
</feature>
<name>A0A9W9DSE9_9AGAR</name>
<comment type="caution">
    <text evidence="4">The sequence shown here is derived from an EMBL/GenBank/DDBJ whole genome shotgun (WGS) entry which is preliminary data.</text>
</comment>
<dbReference type="Proteomes" id="UP001150238">
    <property type="component" value="Unassembled WGS sequence"/>
</dbReference>
<keyword evidence="2" id="KW-0812">Transmembrane</keyword>